<feature type="signal peptide" evidence="1">
    <location>
        <begin position="1"/>
        <end position="21"/>
    </location>
</feature>
<feature type="chain" id="PRO_5021832605" description="3-keto-alpha-glucoside-1,2-lyase/3-keto-2-hydroxy-glucal hydratase domain-containing protein" evidence="1">
    <location>
        <begin position="22"/>
        <end position="241"/>
    </location>
</feature>
<gene>
    <name evidence="3" type="ORF">K239x_40540</name>
</gene>
<evidence type="ECO:0000256" key="1">
    <source>
        <dbReference type="SAM" id="SignalP"/>
    </source>
</evidence>
<dbReference type="Gene3D" id="2.60.120.560">
    <property type="entry name" value="Exo-inulinase, domain 1"/>
    <property type="match status" value="1"/>
</dbReference>
<protein>
    <recommendedName>
        <fullName evidence="2">3-keto-alpha-glucoside-1,2-lyase/3-keto-2-hydroxy-glucal hydratase domain-containing protein</fullName>
    </recommendedName>
</protein>
<evidence type="ECO:0000259" key="2">
    <source>
        <dbReference type="Pfam" id="PF06439"/>
    </source>
</evidence>
<dbReference type="Proteomes" id="UP000319817">
    <property type="component" value="Chromosome"/>
</dbReference>
<dbReference type="Pfam" id="PF06439">
    <property type="entry name" value="3keto-disac_hyd"/>
    <property type="match status" value="1"/>
</dbReference>
<proteinExistence type="predicted"/>
<feature type="domain" description="3-keto-alpha-glucoside-1,2-lyase/3-keto-2-hydroxy-glucal hydratase" evidence="2">
    <location>
        <begin position="26"/>
        <end position="238"/>
    </location>
</feature>
<reference evidence="3 4" key="1">
    <citation type="submission" date="2019-02" db="EMBL/GenBank/DDBJ databases">
        <title>Deep-cultivation of Planctomycetes and their phenomic and genomic characterization uncovers novel biology.</title>
        <authorList>
            <person name="Wiegand S."/>
            <person name="Jogler M."/>
            <person name="Boedeker C."/>
            <person name="Pinto D."/>
            <person name="Vollmers J."/>
            <person name="Rivas-Marin E."/>
            <person name="Kohn T."/>
            <person name="Peeters S.H."/>
            <person name="Heuer A."/>
            <person name="Rast P."/>
            <person name="Oberbeckmann S."/>
            <person name="Bunk B."/>
            <person name="Jeske O."/>
            <person name="Meyerdierks A."/>
            <person name="Storesund J.E."/>
            <person name="Kallscheuer N."/>
            <person name="Luecker S."/>
            <person name="Lage O.M."/>
            <person name="Pohl T."/>
            <person name="Merkel B.J."/>
            <person name="Hornburger P."/>
            <person name="Mueller R.-W."/>
            <person name="Bruemmer F."/>
            <person name="Labrenz M."/>
            <person name="Spormann A.M."/>
            <person name="Op den Camp H."/>
            <person name="Overmann J."/>
            <person name="Amann R."/>
            <person name="Jetten M.S.M."/>
            <person name="Mascher T."/>
            <person name="Medema M.H."/>
            <person name="Devos D.P."/>
            <person name="Kaster A.-K."/>
            <person name="Ovreas L."/>
            <person name="Rohde M."/>
            <person name="Galperin M.Y."/>
            <person name="Jogler C."/>
        </authorList>
    </citation>
    <scope>NUCLEOTIDE SEQUENCE [LARGE SCALE GENOMIC DNA]</scope>
    <source>
        <strain evidence="3 4">K23_9</strain>
    </source>
</reference>
<evidence type="ECO:0000313" key="4">
    <source>
        <dbReference type="Proteomes" id="UP000319817"/>
    </source>
</evidence>
<dbReference type="AlphaFoldDB" id="A0A517NY53"/>
<organism evidence="3 4">
    <name type="scientific">Stieleria marina</name>
    <dbReference type="NCBI Taxonomy" id="1930275"/>
    <lineage>
        <taxon>Bacteria</taxon>
        <taxon>Pseudomonadati</taxon>
        <taxon>Planctomycetota</taxon>
        <taxon>Planctomycetia</taxon>
        <taxon>Pirellulales</taxon>
        <taxon>Pirellulaceae</taxon>
        <taxon>Stieleria</taxon>
    </lineage>
</organism>
<dbReference type="RefSeq" id="WP_145419779.1">
    <property type="nucleotide sequence ID" value="NZ_CP036526.1"/>
</dbReference>
<name>A0A517NY53_9BACT</name>
<dbReference type="GO" id="GO:0016787">
    <property type="term" value="F:hydrolase activity"/>
    <property type="evidence" value="ECO:0007669"/>
    <property type="project" value="InterPro"/>
</dbReference>
<dbReference type="OrthoDB" id="272468at2"/>
<dbReference type="EMBL" id="CP036526">
    <property type="protein sequence ID" value="QDT12046.1"/>
    <property type="molecule type" value="Genomic_DNA"/>
</dbReference>
<keyword evidence="4" id="KW-1185">Reference proteome</keyword>
<sequence length="241" mass="26952" precursor="true">MRRLIVLLLAATCSFAVTATAKEGDGFQPLFDGKTMEGWSGNPKFWTITDGAITGITTPDSVTEGNTFCVYKDEFEGDFELMFDFRIEGHNSGVQYRSFRLEGAADEWRIGGYQADMDAAKQWAGTLYGEKFRGILAKRGERAVLGEGPAPKKKGALARKVESLGDPEELGKKINDYPEWNTFKVVAKGYHFQHFINGTLMIDCTDNDKENRRNKGLIALQLHQGPPMKVQFKNIKIKQAK</sequence>
<keyword evidence="1" id="KW-0732">Signal</keyword>
<dbReference type="InterPro" id="IPR010496">
    <property type="entry name" value="AL/BT2_dom"/>
</dbReference>
<evidence type="ECO:0000313" key="3">
    <source>
        <dbReference type="EMBL" id="QDT12046.1"/>
    </source>
</evidence>
<accession>A0A517NY53</accession>